<feature type="transmembrane region" description="Helical" evidence="1">
    <location>
        <begin position="376"/>
        <end position="399"/>
    </location>
</feature>
<organism evidence="3 4">
    <name type="scientific">Durusdinium trenchii</name>
    <dbReference type="NCBI Taxonomy" id="1381693"/>
    <lineage>
        <taxon>Eukaryota</taxon>
        <taxon>Sar</taxon>
        <taxon>Alveolata</taxon>
        <taxon>Dinophyceae</taxon>
        <taxon>Suessiales</taxon>
        <taxon>Symbiodiniaceae</taxon>
        <taxon>Durusdinium</taxon>
    </lineage>
</organism>
<feature type="transmembrane region" description="Helical" evidence="1">
    <location>
        <begin position="337"/>
        <end position="356"/>
    </location>
</feature>
<feature type="transmembrane region" description="Helical" evidence="1">
    <location>
        <begin position="104"/>
        <end position="127"/>
    </location>
</feature>
<sequence length="465" mass="52195">MLSSIRTIPFCLFLFLLCNAEDPRMMRIETKVNAHGETEIVHIHDNHRSSKQGVLAADIAESGSHEQQILDGTSGTTLYPLNPKGPLPIDDTAWTLLFKAKLGALFPVVILLMLAFSLLCCSSFMFYRAKKPEGEEAEELKAQECGPEALEEDLYGLAIASIVRDSRSYCKGFSTAGLMMARMGVAVMILVLTLILQIYLMASLKALVTSVAVNEIRDVYDRYQIIMYGNDTSRMAVTANGFHRGREPYFNPKNFALLTEEDKESVCQIPLSQPTFFMTLLMIWTFTVVADIRKAVDYWFRIVRTTPTISSMKDSMETVEGSEEEYVIVGITAPVKVALSVVLFLPRILVDCYLLWLGCRWLCATPSFEDVILNAVALEFILVLNNVIFSTVVPLQSVIDTRNTQILPHSKEVQPKASTVLAAFSWGIASMVWVLLYMYLLQAVLPQYRWDVRDVCIDFLDSKLG</sequence>
<keyword evidence="1" id="KW-0812">Transmembrane</keyword>
<comment type="caution">
    <text evidence="3">The sequence shown here is derived from an EMBL/GenBank/DDBJ whole genome shotgun (WGS) entry which is preliminary data.</text>
</comment>
<dbReference type="EMBL" id="CAXAMN010025561">
    <property type="protein sequence ID" value="CAK9095963.1"/>
    <property type="molecule type" value="Genomic_DNA"/>
</dbReference>
<keyword evidence="1" id="KW-1133">Transmembrane helix</keyword>
<name>A0ABP0R867_9DINO</name>
<evidence type="ECO:0000313" key="3">
    <source>
        <dbReference type="EMBL" id="CAK9095963.1"/>
    </source>
</evidence>
<evidence type="ECO:0000256" key="1">
    <source>
        <dbReference type="SAM" id="Phobius"/>
    </source>
</evidence>
<feature type="transmembrane region" description="Helical" evidence="1">
    <location>
        <begin position="183"/>
        <end position="202"/>
    </location>
</feature>
<keyword evidence="4" id="KW-1185">Reference proteome</keyword>
<evidence type="ECO:0000256" key="2">
    <source>
        <dbReference type="SAM" id="SignalP"/>
    </source>
</evidence>
<accession>A0ABP0R867</accession>
<gene>
    <name evidence="3" type="ORF">CCMP2556_LOCUS45658</name>
</gene>
<feature type="transmembrane region" description="Helical" evidence="1">
    <location>
        <begin position="420"/>
        <end position="440"/>
    </location>
</feature>
<evidence type="ECO:0000313" key="4">
    <source>
        <dbReference type="Proteomes" id="UP001642484"/>
    </source>
</evidence>
<proteinExistence type="predicted"/>
<feature type="chain" id="PRO_5046649489" evidence="2">
    <location>
        <begin position="21"/>
        <end position="465"/>
    </location>
</feature>
<feature type="signal peptide" evidence="2">
    <location>
        <begin position="1"/>
        <end position="20"/>
    </location>
</feature>
<protein>
    <submittedName>
        <fullName evidence="3">Uncharacterized protein</fullName>
    </submittedName>
</protein>
<keyword evidence="2" id="KW-0732">Signal</keyword>
<reference evidence="3 4" key="1">
    <citation type="submission" date="2024-02" db="EMBL/GenBank/DDBJ databases">
        <authorList>
            <person name="Chen Y."/>
            <person name="Shah S."/>
            <person name="Dougan E. K."/>
            <person name="Thang M."/>
            <person name="Chan C."/>
        </authorList>
    </citation>
    <scope>NUCLEOTIDE SEQUENCE [LARGE SCALE GENOMIC DNA]</scope>
</reference>
<keyword evidence="1" id="KW-0472">Membrane</keyword>
<dbReference type="Proteomes" id="UP001642484">
    <property type="component" value="Unassembled WGS sequence"/>
</dbReference>